<accession>A0A7X6JY15</accession>
<dbReference type="AlphaFoldDB" id="A0A7X6JY15"/>
<proteinExistence type="inferred from homology"/>
<dbReference type="PANTHER" id="PTHR35174:SF3">
    <property type="entry name" value="BLL7171 PROTEIN"/>
    <property type="match status" value="1"/>
</dbReference>
<dbReference type="InterPro" id="IPR005545">
    <property type="entry name" value="YCII"/>
</dbReference>
<dbReference type="Pfam" id="PF03795">
    <property type="entry name" value="YCII"/>
    <property type="match status" value="1"/>
</dbReference>
<keyword evidence="4" id="KW-1185">Reference proteome</keyword>
<comment type="similarity">
    <text evidence="1">Belongs to the YciI family.</text>
</comment>
<protein>
    <recommendedName>
        <fullName evidence="2">YCII-related domain-containing protein</fullName>
    </recommendedName>
</protein>
<dbReference type="InterPro" id="IPR011008">
    <property type="entry name" value="Dimeric_a/b-barrel"/>
</dbReference>
<dbReference type="PANTHER" id="PTHR35174">
    <property type="entry name" value="BLL7171 PROTEIN-RELATED"/>
    <property type="match status" value="1"/>
</dbReference>
<reference evidence="3 4" key="1">
    <citation type="submission" date="2020-04" db="EMBL/GenBank/DDBJ databases">
        <authorList>
            <person name="Yoon J."/>
        </authorList>
    </citation>
    <scope>NUCLEOTIDE SEQUENCE [LARGE SCALE GENOMIC DNA]</scope>
    <source>
        <strain evidence="3 4">KMU-115</strain>
    </source>
</reference>
<feature type="domain" description="YCII-related" evidence="2">
    <location>
        <begin position="1"/>
        <end position="113"/>
    </location>
</feature>
<dbReference type="Gene3D" id="3.30.70.1060">
    <property type="entry name" value="Dimeric alpha+beta barrel"/>
    <property type="match status" value="1"/>
</dbReference>
<comment type="caution">
    <text evidence="3">The sequence shown here is derived from an EMBL/GenBank/DDBJ whole genome shotgun (WGS) entry which is preliminary data.</text>
</comment>
<dbReference type="SUPFAM" id="SSF54909">
    <property type="entry name" value="Dimeric alpha+beta barrel"/>
    <property type="match status" value="1"/>
</dbReference>
<dbReference type="Proteomes" id="UP000526408">
    <property type="component" value="Unassembled WGS sequence"/>
</dbReference>
<organism evidence="3 4">
    <name type="scientific">Roseicyclus persicicus</name>
    <dbReference type="NCBI Taxonomy" id="2650661"/>
    <lineage>
        <taxon>Bacteria</taxon>
        <taxon>Pseudomonadati</taxon>
        <taxon>Pseudomonadota</taxon>
        <taxon>Alphaproteobacteria</taxon>
        <taxon>Rhodobacterales</taxon>
        <taxon>Roseobacteraceae</taxon>
        <taxon>Roseicyclus</taxon>
    </lineage>
</organism>
<dbReference type="RefSeq" id="WP_168621719.1">
    <property type="nucleotide sequence ID" value="NZ_JAAZQQ010000001.1"/>
</dbReference>
<evidence type="ECO:0000259" key="2">
    <source>
        <dbReference type="Pfam" id="PF03795"/>
    </source>
</evidence>
<dbReference type="EMBL" id="JAAZQQ010000001">
    <property type="protein sequence ID" value="NKX43348.1"/>
    <property type="molecule type" value="Genomic_DNA"/>
</dbReference>
<evidence type="ECO:0000256" key="1">
    <source>
        <dbReference type="ARBA" id="ARBA00007689"/>
    </source>
</evidence>
<gene>
    <name evidence="3" type="ORF">HCU73_02000</name>
</gene>
<evidence type="ECO:0000313" key="4">
    <source>
        <dbReference type="Proteomes" id="UP000526408"/>
    </source>
</evidence>
<sequence>MQFILMNYTRPSEHATAAAVAEAAEGALWGAYTRSLVEAGVLVGGEALHPAPTATTLRLEGGRAVVRDGPFADTAEQLGGFYVIEVPDLDTALGWAARNPAAAGGAVEVRPVVTRG</sequence>
<name>A0A7X6JY15_9RHOB</name>
<evidence type="ECO:0000313" key="3">
    <source>
        <dbReference type="EMBL" id="NKX43348.1"/>
    </source>
</evidence>